<feature type="region of interest" description="Disordered" evidence="2">
    <location>
        <begin position="166"/>
        <end position="188"/>
    </location>
</feature>
<feature type="domain" description="CCHC-type" evidence="3">
    <location>
        <begin position="133"/>
        <end position="149"/>
    </location>
</feature>
<feature type="domain" description="CCHC-type" evidence="3">
    <location>
        <begin position="151"/>
        <end position="167"/>
    </location>
</feature>
<keyword evidence="1" id="KW-0064">Aspartyl protease</keyword>
<dbReference type="EMBL" id="SSTD01013307">
    <property type="protein sequence ID" value="TYK07403.1"/>
    <property type="molecule type" value="Genomic_DNA"/>
</dbReference>
<dbReference type="Proteomes" id="UP000321947">
    <property type="component" value="Unassembled WGS sequence"/>
</dbReference>
<evidence type="ECO:0000313" key="4">
    <source>
        <dbReference type="EMBL" id="TYK07403.1"/>
    </source>
</evidence>
<dbReference type="InterPro" id="IPR025724">
    <property type="entry name" value="GAG-pre-integrase_dom"/>
</dbReference>
<evidence type="ECO:0000256" key="2">
    <source>
        <dbReference type="SAM" id="MobiDB-lite"/>
    </source>
</evidence>
<dbReference type="GO" id="GO:0003676">
    <property type="term" value="F:nucleic acid binding"/>
    <property type="evidence" value="ECO:0007669"/>
    <property type="project" value="InterPro"/>
</dbReference>
<dbReference type="Gene3D" id="4.10.60.10">
    <property type="entry name" value="Zinc finger, CCHC-type"/>
    <property type="match status" value="1"/>
</dbReference>
<dbReference type="SMART" id="SM00343">
    <property type="entry name" value="ZnF_C2HC"/>
    <property type="match status" value="2"/>
</dbReference>
<organism evidence="4 5">
    <name type="scientific">Cucumis melo var. makuwa</name>
    <name type="common">Oriental melon</name>
    <dbReference type="NCBI Taxonomy" id="1194695"/>
    <lineage>
        <taxon>Eukaryota</taxon>
        <taxon>Viridiplantae</taxon>
        <taxon>Streptophyta</taxon>
        <taxon>Embryophyta</taxon>
        <taxon>Tracheophyta</taxon>
        <taxon>Spermatophyta</taxon>
        <taxon>Magnoliopsida</taxon>
        <taxon>eudicotyledons</taxon>
        <taxon>Gunneridae</taxon>
        <taxon>Pentapetalae</taxon>
        <taxon>rosids</taxon>
        <taxon>fabids</taxon>
        <taxon>Cucurbitales</taxon>
        <taxon>Cucurbitaceae</taxon>
        <taxon>Benincaseae</taxon>
        <taxon>Cucumis</taxon>
    </lineage>
</organism>
<dbReference type="GO" id="GO:0008270">
    <property type="term" value="F:zinc ion binding"/>
    <property type="evidence" value="ECO:0007669"/>
    <property type="project" value="InterPro"/>
</dbReference>
<name>A0A5D3C669_CUCMM</name>
<feature type="compositionally biased region" description="Polar residues" evidence="2">
    <location>
        <begin position="174"/>
        <end position="188"/>
    </location>
</feature>
<reference evidence="4 5" key="1">
    <citation type="submission" date="2019-08" db="EMBL/GenBank/DDBJ databases">
        <title>Draft genome sequences of two oriental melons (Cucumis melo L. var makuwa).</title>
        <authorList>
            <person name="Kwon S.-Y."/>
        </authorList>
    </citation>
    <scope>NUCLEOTIDE SEQUENCE [LARGE SCALE GENOMIC DNA]</scope>
    <source>
        <strain evidence="5">cv. Chang Bougi</strain>
        <tissue evidence="4">Leaf</tissue>
    </source>
</reference>
<dbReference type="InterPro" id="IPR001878">
    <property type="entry name" value="Znf_CCHC"/>
</dbReference>
<evidence type="ECO:0000256" key="1">
    <source>
        <dbReference type="ARBA" id="ARBA00022750"/>
    </source>
</evidence>
<dbReference type="InterPro" id="IPR036875">
    <property type="entry name" value="Znf_CCHC_sf"/>
</dbReference>
<evidence type="ECO:0000259" key="3">
    <source>
        <dbReference type="SMART" id="SM00343"/>
    </source>
</evidence>
<dbReference type="InterPro" id="IPR054722">
    <property type="entry name" value="PolX-like_BBD"/>
</dbReference>
<dbReference type="InterPro" id="IPR043502">
    <property type="entry name" value="DNA/RNA_pol_sf"/>
</dbReference>
<keyword evidence="1" id="KW-0645">Protease</keyword>
<accession>A0A5D3C669</accession>
<dbReference type="SUPFAM" id="SSF56672">
    <property type="entry name" value="DNA/RNA polymerases"/>
    <property type="match status" value="1"/>
</dbReference>
<dbReference type="PANTHER" id="PTHR11439">
    <property type="entry name" value="GAG-POL-RELATED RETROTRANSPOSON"/>
    <property type="match status" value="1"/>
</dbReference>
<dbReference type="Pfam" id="PF13976">
    <property type="entry name" value="gag_pre-integrs"/>
    <property type="match status" value="1"/>
</dbReference>
<dbReference type="SUPFAM" id="SSF57756">
    <property type="entry name" value="Retrovirus zinc finger-like domains"/>
    <property type="match status" value="1"/>
</dbReference>
<evidence type="ECO:0000313" key="5">
    <source>
        <dbReference type="Proteomes" id="UP000321947"/>
    </source>
</evidence>
<comment type="caution">
    <text evidence="4">The sequence shown here is derived from an EMBL/GenBank/DDBJ whole genome shotgun (WGS) entry which is preliminary data.</text>
</comment>
<dbReference type="AlphaFoldDB" id="A0A5D3C669"/>
<dbReference type="PANTHER" id="PTHR11439:SF461">
    <property type="entry name" value="OS10G0432200 PROTEIN"/>
    <property type="match status" value="1"/>
</dbReference>
<keyword evidence="1" id="KW-0378">Hydrolase</keyword>
<dbReference type="Pfam" id="PF07727">
    <property type="entry name" value="RVT_2"/>
    <property type="match status" value="1"/>
</dbReference>
<sequence length="787" mass="87245">MKNTGNTVNTSDVLIHETTTEDIKYIKRFEDWDIKNHQMITWLGNTSIPTIHTQFDAFDTAKELWDFLSTHFQSIDQNMNSFVLLCYIDPLPSLDAAVQEILLEEKRLGIVSALPSDVALAITHLRRPNGTSLCKNCKLHDHKFANCPTTECRYCHKRGHILDYCPTRPPRPSGHSQKPKFSSKTGSPSVVVAATPSDITPPSSLQLTDLHDLLKQVISSNSTALAVTPGTSWLLDSACCNHMTSNISLLFSHIPIHSLPPIHSIDGNHMSISHIGTVNTPTIKLSNTYHVPNLTFKLASVGQLCDVGLTIVFSSHGCQVQDSQTGQVIGTERKVGRLFELTSLQHSPMFPAISAPATDDTICQWHLRLGHTSSDKLRSLASNGLLNNVSKFSTLDCLNCKLAKQHALSFPNSASLCDKHFGLIHSDIWGPAPCSTEYGIDYEETFAPVARMTSVRSLLAIAAAKQWSLLQMDVKNVFLNGTLSEEVYMKPPSGITPPPQKEMTLKPYLICKNYLGQHFEMKGLGNLSYFLSLEISSLPSGYYLSQAKYASDLINRSGISDSATSSTPLDPNVRLTPFDGVPLEDPTLYRQLVGSLIYLTVTRPDISYAVHIASQFMTAPRTIHFTAVLRILRYIKGTLGDPTDQRSTTGYCLYLGDTLISWRSKKQSVVSRSSTESEYRALTDATSELLWLRWLLTDMGGPQTSPTILHCDNRTAIQIACNDVFHEQTKHIENGCHFVCHHLHSNTLHLKSISTTDQPADIFTKALHSPRFTQLIHKLKVVSTLPS</sequence>
<dbReference type="InterPro" id="IPR013103">
    <property type="entry name" value="RVT_2"/>
</dbReference>
<protein>
    <submittedName>
        <fullName evidence="4">Putative mitochondrial protein</fullName>
    </submittedName>
</protein>
<proteinExistence type="predicted"/>
<dbReference type="GO" id="GO:0004190">
    <property type="term" value="F:aspartic-type endopeptidase activity"/>
    <property type="evidence" value="ECO:0007669"/>
    <property type="project" value="UniProtKB-KW"/>
</dbReference>
<dbReference type="CDD" id="cd09272">
    <property type="entry name" value="RNase_HI_RT_Ty1"/>
    <property type="match status" value="1"/>
</dbReference>
<dbReference type="Pfam" id="PF22936">
    <property type="entry name" value="Pol_BBD"/>
    <property type="match status" value="1"/>
</dbReference>
<gene>
    <name evidence="4" type="ORF">E5676_scaffold202G001270</name>
</gene>